<dbReference type="Proteomes" id="UP000189701">
    <property type="component" value="Unplaced"/>
</dbReference>
<accession>A0A1U7VL71</accession>
<dbReference type="STRING" id="4096.A0A1U7VL71"/>
<protein>
    <submittedName>
        <fullName evidence="3">Uncharacterized protein LOC104219717</fullName>
    </submittedName>
</protein>
<evidence type="ECO:0000313" key="2">
    <source>
        <dbReference type="Proteomes" id="UP000189701"/>
    </source>
</evidence>
<feature type="domain" description="Reverse transcriptase Ty1/copia-type" evidence="1">
    <location>
        <begin position="2"/>
        <end position="68"/>
    </location>
</feature>
<gene>
    <name evidence="3" type="primary">LOC104219717</name>
</gene>
<dbReference type="InterPro" id="IPR013103">
    <property type="entry name" value="RVT_2"/>
</dbReference>
<proteinExistence type="predicted"/>
<evidence type="ECO:0000259" key="1">
    <source>
        <dbReference type="Pfam" id="PF07727"/>
    </source>
</evidence>
<dbReference type="Pfam" id="PF07727">
    <property type="entry name" value="RVT_2"/>
    <property type="match status" value="1"/>
</dbReference>
<keyword evidence="2" id="KW-1185">Reference proteome</keyword>
<dbReference type="RefSeq" id="XP_009768742.1">
    <property type="nucleotide sequence ID" value="XM_009770440.1"/>
</dbReference>
<evidence type="ECO:0000313" key="3">
    <source>
        <dbReference type="RefSeq" id="XP_009768742.1"/>
    </source>
</evidence>
<dbReference type="eggNOG" id="KOG0017">
    <property type="taxonomic scope" value="Eukaryota"/>
</dbReference>
<organism evidence="2 3">
    <name type="scientific">Nicotiana sylvestris</name>
    <name type="common">Wood tobacco</name>
    <name type="synonym">South American tobacco</name>
    <dbReference type="NCBI Taxonomy" id="4096"/>
    <lineage>
        <taxon>Eukaryota</taxon>
        <taxon>Viridiplantae</taxon>
        <taxon>Streptophyta</taxon>
        <taxon>Embryophyta</taxon>
        <taxon>Tracheophyta</taxon>
        <taxon>Spermatophyta</taxon>
        <taxon>Magnoliopsida</taxon>
        <taxon>eudicotyledons</taxon>
        <taxon>Gunneridae</taxon>
        <taxon>Pentapetalae</taxon>
        <taxon>asterids</taxon>
        <taxon>lamiids</taxon>
        <taxon>Solanales</taxon>
        <taxon>Solanaceae</taxon>
        <taxon>Nicotianoideae</taxon>
        <taxon>Nicotianeae</taxon>
        <taxon>Nicotiana</taxon>
    </lineage>
</organism>
<sequence>MEAIRILIAFASHMEFKLLRMDIKSAFLNGYLKEEVFIKQPPGFECHEHHEHVFKLEKALYGFKHDPQKREEPTDYAGVDDIIFGATNDSLCEEFANFMRSKHAWKLQDKQSANDIAIFERMTLIFSKSVKEPGSHCEHLIFDNIRIFTTFQYVNIL</sequence>
<reference evidence="2" key="1">
    <citation type="journal article" date="2013" name="Genome Biol.">
        <title>Reference genomes and transcriptomes of Nicotiana sylvestris and Nicotiana tomentosiformis.</title>
        <authorList>
            <person name="Sierro N."/>
            <person name="Battey J.N."/>
            <person name="Ouadi S."/>
            <person name="Bovet L."/>
            <person name="Goepfert S."/>
            <person name="Bakaher N."/>
            <person name="Peitsch M.C."/>
            <person name="Ivanov N.V."/>
        </authorList>
    </citation>
    <scope>NUCLEOTIDE SEQUENCE [LARGE SCALE GENOMIC DNA]</scope>
</reference>
<dbReference type="AlphaFoldDB" id="A0A1U7VL71"/>
<name>A0A1U7VL71_NICSY</name>
<reference evidence="3" key="2">
    <citation type="submission" date="2025-08" db="UniProtKB">
        <authorList>
            <consortium name="RefSeq"/>
        </authorList>
    </citation>
    <scope>IDENTIFICATION</scope>
    <source>
        <tissue evidence="3">Leaf</tissue>
    </source>
</reference>